<gene>
    <name evidence="2" type="ORF">A2919_02235</name>
</gene>
<name>A0A1G2HED8_9BACT</name>
<feature type="domain" description="DUF5658" evidence="1">
    <location>
        <begin position="9"/>
        <end position="81"/>
    </location>
</feature>
<dbReference type="EMBL" id="MHOH01000011">
    <property type="protein sequence ID" value="OGZ60847.1"/>
    <property type="molecule type" value="Genomic_DNA"/>
</dbReference>
<reference evidence="2 3" key="1">
    <citation type="journal article" date="2016" name="Nat. Commun.">
        <title>Thousands of microbial genomes shed light on interconnected biogeochemical processes in an aquifer system.</title>
        <authorList>
            <person name="Anantharaman K."/>
            <person name="Brown C.T."/>
            <person name="Hug L.A."/>
            <person name="Sharon I."/>
            <person name="Castelle C.J."/>
            <person name="Probst A.J."/>
            <person name="Thomas B.C."/>
            <person name="Singh A."/>
            <person name="Wilkins M.J."/>
            <person name="Karaoz U."/>
            <person name="Brodie E.L."/>
            <person name="Williams K.H."/>
            <person name="Hubbard S.S."/>
            <person name="Banfield J.F."/>
        </authorList>
    </citation>
    <scope>NUCLEOTIDE SEQUENCE [LARGE SCALE GENOMIC DNA]</scope>
</reference>
<organism evidence="2 3">
    <name type="scientific">Candidatus Spechtbacteria bacterium RIFCSPLOWO2_01_FULL_43_12</name>
    <dbReference type="NCBI Taxonomy" id="1802162"/>
    <lineage>
        <taxon>Bacteria</taxon>
        <taxon>Candidatus Spechtiibacteriota</taxon>
    </lineage>
</organism>
<sequence length="107" mass="11914">MRRLLALNTFLHLADYVTTYFAVTKMGAKEMNPLVRPIIENGQWGRVFMLKVVAIASAGLASRTSKGRTYLLFSNYLMGTVVASNSAQIAVKLILDRRARDEKCDCA</sequence>
<accession>A0A1G2HED8</accession>
<dbReference type="Proteomes" id="UP000178835">
    <property type="component" value="Unassembled WGS sequence"/>
</dbReference>
<evidence type="ECO:0000313" key="2">
    <source>
        <dbReference type="EMBL" id="OGZ60847.1"/>
    </source>
</evidence>
<evidence type="ECO:0000259" key="1">
    <source>
        <dbReference type="Pfam" id="PF18902"/>
    </source>
</evidence>
<evidence type="ECO:0000313" key="3">
    <source>
        <dbReference type="Proteomes" id="UP000178835"/>
    </source>
</evidence>
<proteinExistence type="predicted"/>
<protein>
    <recommendedName>
        <fullName evidence="1">DUF5658 domain-containing protein</fullName>
    </recommendedName>
</protein>
<dbReference type="InterPro" id="IPR043717">
    <property type="entry name" value="DUF5658"/>
</dbReference>
<dbReference type="Pfam" id="PF18902">
    <property type="entry name" value="DUF5658"/>
    <property type="match status" value="1"/>
</dbReference>
<dbReference type="AlphaFoldDB" id="A0A1G2HED8"/>
<comment type="caution">
    <text evidence="2">The sequence shown here is derived from an EMBL/GenBank/DDBJ whole genome shotgun (WGS) entry which is preliminary data.</text>
</comment>